<dbReference type="PANTHER" id="PTHR45913:SF21">
    <property type="entry name" value="DUF4371 DOMAIN-CONTAINING PROTEIN"/>
    <property type="match status" value="1"/>
</dbReference>
<name>A0A087UYG7_STEMI</name>
<proteinExistence type="predicted"/>
<dbReference type="Proteomes" id="UP000054359">
    <property type="component" value="Unassembled WGS sequence"/>
</dbReference>
<feature type="non-terminal residue" evidence="1">
    <location>
        <position position="66"/>
    </location>
</feature>
<dbReference type="PANTHER" id="PTHR45913">
    <property type="entry name" value="EPM2A-INTERACTING PROTEIN 1"/>
    <property type="match status" value="1"/>
</dbReference>
<evidence type="ECO:0000313" key="2">
    <source>
        <dbReference type="Proteomes" id="UP000054359"/>
    </source>
</evidence>
<keyword evidence="2" id="KW-1185">Reference proteome</keyword>
<dbReference type="OMA" id="AITYVCE"/>
<reference evidence="1 2" key="1">
    <citation type="submission" date="2013-11" db="EMBL/GenBank/DDBJ databases">
        <title>Genome sequencing of Stegodyphus mimosarum.</title>
        <authorList>
            <person name="Bechsgaard J."/>
        </authorList>
    </citation>
    <scope>NUCLEOTIDE SEQUENCE [LARGE SCALE GENOMIC DNA]</scope>
</reference>
<evidence type="ECO:0000313" key="1">
    <source>
        <dbReference type="EMBL" id="KFM82406.1"/>
    </source>
</evidence>
<dbReference type="AlphaFoldDB" id="A0A087UYG7"/>
<dbReference type="OrthoDB" id="6429007at2759"/>
<organism evidence="1 2">
    <name type="scientific">Stegodyphus mimosarum</name>
    <name type="common">African social velvet spider</name>
    <dbReference type="NCBI Taxonomy" id="407821"/>
    <lineage>
        <taxon>Eukaryota</taxon>
        <taxon>Metazoa</taxon>
        <taxon>Ecdysozoa</taxon>
        <taxon>Arthropoda</taxon>
        <taxon>Chelicerata</taxon>
        <taxon>Arachnida</taxon>
        <taxon>Araneae</taxon>
        <taxon>Araneomorphae</taxon>
        <taxon>Entelegynae</taxon>
        <taxon>Eresoidea</taxon>
        <taxon>Eresidae</taxon>
        <taxon>Stegodyphus</taxon>
    </lineage>
</organism>
<protein>
    <recommendedName>
        <fullName evidence="3">HAT C-terminal dimerisation domain-containing protein</fullName>
    </recommendedName>
</protein>
<accession>A0A087UYG7</accession>
<dbReference type="EMBL" id="KK122282">
    <property type="protein sequence ID" value="KFM82406.1"/>
    <property type="molecule type" value="Genomic_DNA"/>
</dbReference>
<gene>
    <name evidence="1" type="ORF">X975_20616</name>
</gene>
<dbReference type="STRING" id="407821.A0A087UYG7"/>
<sequence>MHSSCFLSLAITYVCEQLFSKMKILKSKTRTQTTDKHLEETLRIATTQIKPDAEALIKQKQCQISH</sequence>
<evidence type="ECO:0008006" key="3">
    <source>
        <dbReference type="Google" id="ProtNLM"/>
    </source>
</evidence>